<comment type="similarity">
    <text evidence="2">Belongs to the bacterial sugar transferase family.</text>
</comment>
<evidence type="ECO:0000256" key="2">
    <source>
        <dbReference type="ARBA" id="ARBA00006464"/>
    </source>
</evidence>
<evidence type="ECO:0000256" key="1">
    <source>
        <dbReference type="ARBA" id="ARBA00004141"/>
    </source>
</evidence>
<dbReference type="PANTHER" id="PTHR30576">
    <property type="entry name" value="COLANIC BIOSYNTHESIS UDP-GLUCOSE LIPID CARRIER TRANSFERASE"/>
    <property type="match status" value="1"/>
</dbReference>
<evidence type="ECO:0000256" key="5">
    <source>
        <dbReference type="ARBA" id="ARBA00022989"/>
    </source>
</evidence>
<sequence>MIISDAVSTAFVVTAIGDFFGARDAANWHEKWGILAFGTQLLVLGALAVNRSWAPAVLGQGAEEFRRLGRSLFTVVVVLALGGIALTSRNIKLWIFVAIPAIALVTMTARYLLRLWLHRERKEGRCLRPVLAAGSPATVRDLITRTRKFPHIGWRVEAVCTTDGRGLDGDLLDGVPVVGQLSDVAKHVRHDGYRVVAVTPDAHWSPDRLRRLAWNLEGSDAEMVVAPVLMEVAGPRLHVDAVLGIPLLRVSMPTFTGGRRAIKGVVDRLGAATLLVLFAPLMVLVALLVMLDSRGGAFYRQRRVGKDGREFTILKYRTMVTGADGAARAALADRNEGAGPLFKLRRDPRVTRVGTVLRRYSIDELPQLFNVLTGSMSLVGPRPPLPEESAAYGPDIRRRLLVKPGLTGLWQISGRSDLPWEEAVRLDLRYVEDWSLALDTVILWKTLRAVLYGQGAY</sequence>
<keyword evidence="10" id="KW-1185">Reference proteome</keyword>
<dbReference type="InterPro" id="IPR017475">
    <property type="entry name" value="EPS_sugar_tfrase"/>
</dbReference>
<reference evidence="9 10" key="1">
    <citation type="submission" date="2020-08" db="EMBL/GenBank/DDBJ databases">
        <title>Genomic Encyclopedia of Type Strains, Phase III (KMG-III): the genomes of soil and plant-associated and newly described type strains.</title>
        <authorList>
            <person name="Whitman W."/>
        </authorList>
    </citation>
    <scope>NUCLEOTIDE SEQUENCE [LARGE SCALE GENOMIC DNA]</scope>
    <source>
        <strain evidence="9 10">SFB5A</strain>
    </source>
</reference>
<protein>
    <submittedName>
        <fullName evidence="9">Exopolysaccharide biosynthesis polyprenyl glycosylphosphotransferase</fullName>
    </submittedName>
</protein>
<feature type="domain" description="Bacterial sugar transferase" evidence="8">
    <location>
        <begin position="263"/>
        <end position="451"/>
    </location>
</feature>
<gene>
    <name evidence="9" type="ORF">GGE06_006116</name>
</gene>
<keyword evidence="5 7" id="KW-1133">Transmembrane helix</keyword>
<dbReference type="GO" id="GO:0016020">
    <property type="term" value="C:membrane"/>
    <property type="evidence" value="ECO:0007669"/>
    <property type="project" value="UniProtKB-SubCell"/>
</dbReference>
<dbReference type="GO" id="GO:0016780">
    <property type="term" value="F:phosphotransferase activity, for other substituted phosphate groups"/>
    <property type="evidence" value="ECO:0007669"/>
    <property type="project" value="TreeGrafter"/>
</dbReference>
<evidence type="ECO:0000256" key="7">
    <source>
        <dbReference type="SAM" id="Phobius"/>
    </source>
</evidence>
<organism evidence="9 10">
    <name type="scientific">Streptomyces nymphaeiformis</name>
    <dbReference type="NCBI Taxonomy" id="2663842"/>
    <lineage>
        <taxon>Bacteria</taxon>
        <taxon>Bacillati</taxon>
        <taxon>Actinomycetota</taxon>
        <taxon>Actinomycetes</taxon>
        <taxon>Kitasatosporales</taxon>
        <taxon>Streptomycetaceae</taxon>
        <taxon>Streptomyces</taxon>
    </lineage>
</organism>
<dbReference type="AlphaFoldDB" id="A0A7W7U5Q2"/>
<proteinExistence type="inferred from homology"/>
<evidence type="ECO:0000256" key="6">
    <source>
        <dbReference type="ARBA" id="ARBA00023136"/>
    </source>
</evidence>
<comment type="caution">
    <text evidence="9">The sequence shown here is derived from an EMBL/GenBank/DDBJ whole genome shotgun (WGS) entry which is preliminary data.</text>
</comment>
<dbReference type="Pfam" id="PF02397">
    <property type="entry name" value="Bac_transf"/>
    <property type="match status" value="1"/>
</dbReference>
<name>A0A7W7U5Q2_9ACTN</name>
<evidence type="ECO:0000313" key="10">
    <source>
        <dbReference type="Proteomes" id="UP000582643"/>
    </source>
</evidence>
<dbReference type="NCBIfam" id="TIGR03025">
    <property type="entry name" value="EPS_sugtrans"/>
    <property type="match status" value="1"/>
</dbReference>
<feature type="transmembrane region" description="Helical" evidence="7">
    <location>
        <begin position="32"/>
        <end position="50"/>
    </location>
</feature>
<evidence type="ECO:0000313" key="9">
    <source>
        <dbReference type="EMBL" id="MBB4985166.1"/>
    </source>
</evidence>
<evidence type="ECO:0000256" key="4">
    <source>
        <dbReference type="ARBA" id="ARBA00022692"/>
    </source>
</evidence>
<keyword evidence="6 7" id="KW-0472">Membrane</keyword>
<keyword evidence="4 7" id="KW-0812">Transmembrane</keyword>
<dbReference type="InterPro" id="IPR003362">
    <property type="entry name" value="Bact_transf"/>
</dbReference>
<keyword evidence="3 9" id="KW-0808">Transferase</keyword>
<accession>A0A7W7U5Q2</accession>
<feature type="transmembrane region" description="Helical" evidence="7">
    <location>
        <begin position="71"/>
        <end position="87"/>
    </location>
</feature>
<dbReference type="PANTHER" id="PTHR30576:SF10">
    <property type="entry name" value="SLL5057 PROTEIN"/>
    <property type="match status" value="1"/>
</dbReference>
<feature type="transmembrane region" description="Helical" evidence="7">
    <location>
        <begin position="269"/>
        <end position="291"/>
    </location>
</feature>
<evidence type="ECO:0000259" key="8">
    <source>
        <dbReference type="Pfam" id="PF02397"/>
    </source>
</evidence>
<feature type="transmembrane region" description="Helical" evidence="7">
    <location>
        <begin position="93"/>
        <end position="113"/>
    </location>
</feature>
<dbReference type="EMBL" id="JACHJY010000009">
    <property type="protein sequence ID" value="MBB4985166.1"/>
    <property type="molecule type" value="Genomic_DNA"/>
</dbReference>
<dbReference type="Proteomes" id="UP000582643">
    <property type="component" value="Unassembled WGS sequence"/>
</dbReference>
<comment type="subcellular location">
    <subcellularLocation>
        <location evidence="1">Membrane</location>
        <topology evidence="1">Multi-pass membrane protein</topology>
    </subcellularLocation>
</comment>
<evidence type="ECO:0000256" key="3">
    <source>
        <dbReference type="ARBA" id="ARBA00022679"/>
    </source>
</evidence>